<dbReference type="EMBL" id="BARW01016760">
    <property type="protein sequence ID" value="GAI94819.1"/>
    <property type="molecule type" value="Genomic_DNA"/>
</dbReference>
<reference evidence="1" key="1">
    <citation type="journal article" date="2014" name="Front. Microbiol.">
        <title>High frequency of phylogenetically diverse reductive dehalogenase-homologous genes in deep subseafloor sedimentary metagenomes.</title>
        <authorList>
            <person name="Kawai M."/>
            <person name="Futagami T."/>
            <person name="Toyoda A."/>
            <person name="Takaki Y."/>
            <person name="Nishi S."/>
            <person name="Hori S."/>
            <person name="Arai W."/>
            <person name="Tsubouchi T."/>
            <person name="Morono Y."/>
            <person name="Uchiyama I."/>
            <person name="Ito T."/>
            <person name="Fujiyama A."/>
            <person name="Inagaki F."/>
            <person name="Takami H."/>
        </authorList>
    </citation>
    <scope>NUCLEOTIDE SEQUENCE</scope>
    <source>
        <strain evidence="1">Expedition CK06-06</strain>
    </source>
</reference>
<organism evidence="1">
    <name type="scientific">marine sediment metagenome</name>
    <dbReference type="NCBI Taxonomy" id="412755"/>
    <lineage>
        <taxon>unclassified sequences</taxon>
        <taxon>metagenomes</taxon>
        <taxon>ecological metagenomes</taxon>
    </lineage>
</organism>
<accession>X1UR33</accession>
<proteinExistence type="predicted"/>
<protein>
    <submittedName>
        <fullName evidence="1">Uncharacterized protein</fullName>
    </submittedName>
</protein>
<comment type="caution">
    <text evidence="1">The sequence shown here is derived from an EMBL/GenBank/DDBJ whole genome shotgun (WGS) entry which is preliminary data.</text>
</comment>
<evidence type="ECO:0000313" key="1">
    <source>
        <dbReference type="EMBL" id="GAI94819.1"/>
    </source>
</evidence>
<gene>
    <name evidence="1" type="ORF">S12H4_29101</name>
</gene>
<sequence>MSINLNGHEKPVNRMAAFSFARGDGYEHRDNPRIKKWHIAPKTVKFTGQKNDDLKGLKYSRLTVIGFLGKTSKKKPGLWLVKCCCGVYETRRSNTIKKRKDSQTHRCSICDQFATRKRHQEYTRLGYNLYDTLDNY</sequence>
<dbReference type="AlphaFoldDB" id="X1UR33"/>
<name>X1UR33_9ZZZZ</name>